<keyword evidence="1" id="KW-0472">Membrane</keyword>
<proteinExistence type="predicted"/>
<evidence type="ECO:0000313" key="3">
    <source>
        <dbReference type="Proteomes" id="UP000031982"/>
    </source>
</evidence>
<organism evidence="2 3">
    <name type="scientific">Bacillus badius</name>
    <dbReference type="NCBI Taxonomy" id="1455"/>
    <lineage>
        <taxon>Bacteria</taxon>
        <taxon>Bacillati</taxon>
        <taxon>Bacillota</taxon>
        <taxon>Bacilli</taxon>
        <taxon>Bacillales</taxon>
        <taxon>Bacillaceae</taxon>
        <taxon>Pseudobacillus</taxon>
    </lineage>
</organism>
<comment type="caution">
    <text evidence="2">The sequence shown here is derived from an EMBL/GenBank/DDBJ whole genome shotgun (WGS) entry which is preliminary data.</text>
</comment>
<dbReference type="Proteomes" id="UP000031982">
    <property type="component" value="Unassembled WGS sequence"/>
</dbReference>
<accession>A0ABR5AX14</accession>
<name>A0ABR5AX14_BACBA</name>
<feature type="transmembrane region" description="Helical" evidence="1">
    <location>
        <begin position="156"/>
        <end position="177"/>
    </location>
</feature>
<keyword evidence="1" id="KW-0812">Transmembrane</keyword>
<protein>
    <submittedName>
        <fullName evidence="2">ABC transporter, permease protein</fullName>
    </submittedName>
</protein>
<dbReference type="PANTHER" id="PTHR37305:SF2">
    <property type="entry name" value="BACITRACIN TRANSPORT PERMEASE PROTEIN BCRB"/>
    <property type="match status" value="1"/>
</dbReference>
<dbReference type="Pfam" id="PF12679">
    <property type="entry name" value="ABC2_membrane_2"/>
    <property type="match status" value="1"/>
</dbReference>
<keyword evidence="3" id="KW-1185">Reference proteome</keyword>
<feature type="transmembrane region" description="Helical" evidence="1">
    <location>
        <begin position="189"/>
        <end position="208"/>
    </location>
</feature>
<reference evidence="2 3" key="1">
    <citation type="submission" date="2015-01" db="EMBL/GenBank/DDBJ databases">
        <title>Genome Assembly of Bacillus badius MTCC 1458.</title>
        <authorList>
            <person name="Verma A."/>
            <person name="Khatri I."/>
            <person name="Mual P."/>
            <person name="Subramanian S."/>
            <person name="Krishnamurthi S."/>
        </authorList>
    </citation>
    <scope>NUCLEOTIDE SEQUENCE [LARGE SCALE GENOMIC DNA]</scope>
    <source>
        <strain evidence="2 3">MTCC 1458</strain>
    </source>
</reference>
<feature type="transmembrane region" description="Helical" evidence="1">
    <location>
        <begin position="238"/>
        <end position="258"/>
    </location>
</feature>
<feature type="transmembrane region" description="Helical" evidence="1">
    <location>
        <begin position="62"/>
        <end position="89"/>
    </location>
</feature>
<evidence type="ECO:0000256" key="1">
    <source>
        <dbReference type="SAM" id="Phobius"/>
    </source>
</evidence>
<feature type="transmembrane region" description="Helical" evidence="1">
    <location>
        <begin position="122"/>
        <end position="144"/>
    </location>
</feature>
<gene>
    <name evidence="2" type="ORF">SD77_3160</name>
</gene>
<evidence type="ECO:0000313" key="2">
    <source>
        <dbReference type="EMBL" id="KIL79294.1"/>
    </source>
</evidence>
<dbReference type="PANTHER" id="PTHR37305">
    <property type="entry name" value="INTEGRAL MEMBRANE PROTEIN-RELATED"/>
    <property type="match status" value="1"/>
</dbReference>
<dbReference type="RefSeq" id="WP_041094753.1">
    <property type="nucleotide sequence ID" value="NZ_JARTHD010000018.1"/>
</dbReference>
<dbReference type="EMBL" id="JXLP01000003">
    <property type="protein sequence ID" value="KIL79294.1"/>
    <property type="molecule type" value="Genomic_DNA"/>
</dbReference>
<keyword evidence="1" id="KW-1133">Transmembrane helix</keyword>
<sequence>MIIRREWKRSRKSLLVWSLILAGLIIWLLSIFPQFAEQQESMDQLFAAYPDSMKDMFKMNELSLGTLIGFYGVEVYMMTTLLGSIYAAILASNMLAKEESEKTIEFLLAKPVSRTEIVAQKAAVVILNLFILNAAAAGASLIGFQFAKGYDVPYKIFAFLTIGAFLLHLTFAALAYLLSAIMRKTRNTLAISIAVVIIAYFFNMMSSLSEKIEALKYASPFYYADAAAIVNEKQLDPLSVLVMLAVCSLCFFAAFWVYKRKDISV</sequence>